<name>A0A016UUG1_9BILA</name>
<reference evidence="2" key="1">
    <citation type="journal article" date="2015" name="Nat. Genet.">
        <title>The genome and transcriptome of the zoonotic hookworm Ancylostoma ceylanicum identify infection-specific gene families.</title>
        <authorList>
            <person name="Schwarz E.M."/>
            <person name="Hu Y."/>
            <person name="Antoshechkin I."/>
            <person name="Miller M.M."/>
            <person name="Sternberg P.W."/>
            <person name="Aroian R.V."/>
        </authorList>
    </citation>
    <scope>NUCLEOTIDE SEQUENCE</scope>
    <source>
        <strain evidence="2">HY135</strain>
    </source>
</reference>
<protein>
    <submittedName>
        <fullName evidence="1">Uncharacterized protein</fullName>
    </submittedName>
</protein>
<accession>A0A016UUG1</accession>
<comment type="caution">
    <text evidence="1">The sequence shown here is derived from an EMBL/GenBank/DDBJ whole genome shotgun (WGS) entry which is preliminary data.</text>
</comment>
<organism evidence="1 2">
    <name type="scientific">Ancylostoma ceylanicum</name>
    <dbReference type="NCBI Taxonomy" id="53326"/>
    <lineage>
        <taxon>Eukaryota</taxon>
        <taxon>Metazoa</taxon>
        <taxon>Ecdysozoa</taxon>
        <taxon>Nematoda</taxon>
        <taxon>Chromadorea</taxon>
        <taxon>Rhabditida</taxon>
        <taxon>Rhabditina</taxon>
        <taxon>Rhabditomorpha</taxon>
        <taxon>Strongyloidea</taxon>
        <taxon>Ancylostomatidae</taxon>
        <taxon>Ancylostomatinae</taxon>
        <taxon>Ancylostoma</taxon>
    </lineage>
</organism>
<proteinExistence type="predicted"/>
<dbReference type="Proteomes" id="UP000024635">
    <property type="component" value="Unassembled WGS sequence"/>
</dbReference>
<dbReference type="OrthoDB" id="5811793at2759"/>
<dbReference type="AlphaFoldDB" id="A0A016UUG1"/>
<sequence>MECCDRSSLWKSKGLSWINRINLNWIIFGKFHKTVQNQHFPWTYLKFFKFSAFMHALVLLSRIVST</sequence>
<evidence type="ECO:0000313" key="2">
    <source>
        <dbReference type="Proteomes" id="UP000024635"/>
    </source>
</evidence>
<keyword evidence="2" id="KW-1185">Reference proteome</keyword>
<evidence type="ECO:0000313" key="1">
    <source>
        <dbReference type="EMBL" id="EYC19044.1"/>
    </source>
</evidence>
<dbReference type="EMBL" id="JARK01001361">
    <property type="protein sequence ID" value="EYC19044.1"/>
    <property type="molecule type" value="Genomic_DNA"/>
</dbReference>
<gene>
    <name evidence="1" type="primary">Acey_s0025.g1134</name>
    <name evidence="1" type="ORF">Y032_0025g1134</name>
</gene>